<gene>
    <name evidence="1" type="ORF">EJB05_37585</name>
</gene>
<protein>
    <submittedName>
        <fullName evidence="1">Uncharacterized protein</fullName>
    </submittedName>
</protein>
<dbReference type="Gramene" id="TVU14138">
    <property type="protein sequence ID" value="TVU14138"/>
    <property type="gene ID" value="EJB05_37585"/>
</dbReference>
<evidence type="ECO:0000313" key="1">
    <source>
        <dbReference type="EMBL" id="TVU14138.1"/>
    </source>
</evidence>
<keyword evidence="2" id="KW-1185">Reference proteome</keyword>
<organism evidence="1 2">
    <name type="scientific">Eragrostis curvula</name>
    <name type="common">weeping love grass</name>
    <dbReference type="NCBI Taxonomy" id="38414"/>
    <lineage>
        <taxon>Eukaryota</taxon>
        <taxon>Viridiplantae</taxon>
        <taxon>Streptophyta</taxon>
        <taxon>Embryophyta</taxon>
        <taxon>Tracheophyta</taxon>
        <taxon>Spermatophyta</taxon>
        <taxon>Magnoliopsida</taxon>
        <taxon>Liliopsida</taxon>
        <taxon>Poales</taxon>
        <taxon>Poaceae</taxon>
        <taxon>PACMAD clade</taxon>
        <taxon>Chloridoideae</taxon>
        <taxon>Eragrostideae</taxon>
        <taxon>Eragrostidinae</taxon>
        <taxon>Eragrostis</taxon>
    </lineage>
</organism>
<name>A0A5J9TTJ3_9POAL</name>
<dbReference type="EMBL" id="RWGY01000031">
    <property type="protein sequence ID" value="TVU14138.1"/>
    <property type="molecule type" value="Genomic_DNA"/>
</dbReference>
<proteinExistence type="predicted"/>
<sequence>MKLSNTRAQFSFGVTPQQLRLFNPFSVFVPMRVQSNQEALDVISEIGRHPSSIVQVIISSALVLVELKYDLE</sequence>
<evidence type="ECO:0000313" key="2">
    <source>
        <dbReference type="Proteomes" id="UP000324897"/>
    </source>
</evidence>
<reference evidence="1 2" key="1">
    <citation type="journal article" date="2019" name="Sci. Rep.">
        <title>A high-quality genome of Eragrostis curvula grass provides insights into Poaceae evolution and supports new strategies to enhance forage quality.</title>
        <authorList>
            <person name="Carballo J."/>
            <person name="Santos B.A.C.M."/>
            <person name="Zappacosta D."/>
            <person name="Garbus I."/>
            <person name="Selva J.P."/>
            <person name="Gallo C.A."/>
            <person name="Diaz A."/>
            <person name="Albertini E."/>
            <person name="Caccamo M."/>
            <person name="Echenique V."/>
        </authorList>
    </citation>
    <scope>NUCLEOTIDE SEQUENCE [LARGE SCALE GENOMIC DNA]</scope>
    <source>
        <strain evidence="2">cv. Victoria</strain>
        <tissue evidence="1">Leaf</tissue>
    </source>
</reference>
<accession>A0A5J9TTJ3</accession>
<dbReference type="Proteomes" id="UP000324897">
    <property type="component" value="Unassembled WGS sequence"/>
</dbReference>
<comment type="caution">
    <text evidence="1">The sequence shown here is derived from an EMBL/GenBank/DDBJ whole genome shotgun (WGS) entry which is preliminary data.</text>
</comment>
<dbReference type="AlphaFoldDB" id="A0A5J9TTJ3"/>